<dbReference type="RefSeq" id="WP_019990919.1">
    <property type="nucleotide sequence ID" value="NZ_WELI01000015.1"/>
</dbReference>
<accession>A0A7J5TSJ7</accession>
<organism evidence="1 2">
    <name type="scientific">Rudanella paleaurantiibacter</name>
    <dbReference type="NCBI Taxonomy" id="2614655"/>
    <lineage>
        <taxon>Bacteria</taxon>
        <taxon>Pseudomonadati</taxon>
        <taxon>Bacteroidota</taxon>
        <taxon>Cytophagia</taxon>
        <taxon>Cytophagales</taxon>
        <taxon>Cytophagaceae</taxon>
        <taxon>Rudanella</taxon>
    </lineage>
</organism>
<gene>
    <name evidence="1" type="ORF">F5984_24385</name>
</gene>
<dbReference type="EMBL" id="WELI01000015">
    <property type="protein sequence ID" value="KAB7726461.1"/>
    <property type="molecule type" value="Genomic_DNA"/>
</dbReference>
<protein>
    <recommendedName>
        <fullName evidence="3">WG repeat-containing protein</fullName>
    </recommendedName>
</protein>
<reference evidence="1 2" key="1">
    <citation type="submission" date="2019-10" db="EMBL/GenBank/DDBJ databases">
        <title>Rudanella paleaurantiibacter sp. nov., isolated from sludge.</title>
        <authorList>
            <person name="Xu S.Q."/>
        </authorList>
    </citation>
    <scope>NUCLEOTIDE SEQUENCE [LARGE SCALE GENOMIC DNA]</scope>
    <source>
        <strain evidence="1 2">HX-22-17</strain>
    </source>
</reference>
<keyword evidence="2" id="KW-1185">Reference proteome</keyword>
<dbReference type="AlphaFoldDB" id="A0A7J5TSJ7"/>
<proteinExistence type="predicted"/>
<evidence type="ECO:0000313" key="1">
    <source>
        <dbReference type="EMBL" id="KAB7726461.1"/>
    </source>
</evidence>
<dbReference type="Proteomes" id="UP000488299">
    <property type="component" value="Unassembled WGS sequence"/>
</dbReference>
<evidence type="ECO:0008006" key="3">
    <source>
        <dbReference type="Google" id="ProtNLM"/>
    </source>
</evidence>
<evidence type="ECO:0000313" key="2">
    <source>
        <dbReference type="Proteomes" id="UP000488299"/>
    </source>
</evidence>
<sequence length="147" mass="15938">MHKNNIVRTTLLFLLVLTPMLLVAQSNYKQPMTIDAKGLVRDAGGKTIGMVTKDQIIKDANGQKLAFVDGQGNLVDARTGKKMGRMGKDGKTYYDATGQLLFTVNDVDGPTCDIINAKGEKIGNVHDNLKGTACALHCFQSGHTHKH</sequence>
<comment type="caution">
    <text evidence="1">The sequence shown here is derived from an EMBL/GenBank/DDBJ whole genome shotgun (WGS) entry which is preliminary data.</text>
</comment>
<name>A0A7J5TSJ7_9BACT</name>